<dbReference type="AlphaFoldDB" id="A0A9E6XUY8"/>
<evidence type="ECO:0000313" key="1">
    <source>
        <dbReference type="EMBL" id="UGS34967.1"/>
    </source>
</evidence>
<gene>
    <name evidence="1" type="ORF">DSM104329_01351</name>
</gene>
<dbReference type="KEGG" id="sbae:DSM104329_01351"/>
<dbReference type="Proteomes" id="UP001162834">
    <property type="component" value="Chromosome"/>
</dbReference>
<protein>
    <submittedName>
        <fullName evidence="1">Uncharacterized protein</fullName>
    </submittedName>
</protein>
<proteinExistence type="predicted"/>
<evidence type="ECO:0000313" key="2">
    <source>
        <dbReference type="Proteomes" id="UP001162834"/>
    </source>
</evidence>
<keyword evidence="2" id="KW-1185">Reference proteome</keyword>
<accession>A0A9E6XUY8</accession>
<name>A0A9E6XUY8_9ACTN</name>
<dbReference type="EMBL" id="CP087164">
    <property type="protein sequence ID" value="UGS34967.1"/>
    <property type="molecule type" value="Genomic_DNA"/>
</dbReference>
<reference evidence="1" key="1">
    <citation type="journal article" date="2022" name="Int. J. Syst. Evol. Microbiol.">
        <title>Pseudomonas aegrilactucae sp. nov. and Pseudomonas morbosilactucae sp. nov., pathogens causing bacterial rot of lettuce in Japan.</title>
        <authorList>
            <person name="Sawada H."/>
            <person name="Fujikawa T."/>
            <person name="Satou M."/>
        </authorList>
    </citation>
    <scope>NUCLEOTIDE SEQUENCE</scope>
    <source>
        <strain evidence="1">0166_1</strain>
    </source>
</reference>
<organism evidence="1 2">
    <name type="scientific">Capillimicrobium parvum</name>
    <dbReference type="NCBI Taxonomy" id="2884022"/>
    <lineage>
        <taxon>Bacteria</taxon>
        <taxon>Bacillati</taxon>
        <taxon>Actinomycetota</taxon>
        <taxon>Thermoleophilia</taxon>
        <taxon>Solirubrobacterales</taxon>
        <taxon>Capillimicrobiaceae</taxon>
        <taxon>Capillimicrobium</taxon>
    </lineage>
</organism>
<sequence>MAGRSPVPLRLVGALGEIGADQRARGACERLPAMPPQPEHHR</sequence>